<evidence type="ECO:0000313" key="4">
    <source>
        <dbReference type="EMBL" id="GAA5527568.1"/>
    </source>
</evidence>
<dbReference type="InterPro" id="IPR036291">
    <property type="entry name" value="NAD(P)-bd_dom_sf"/>
</dbReference>
<dbReference type="CDD" id="cd05374">
    <property type="entry name" value="17beta-HSD-like_SDR_c"/>
    <property type="match status" value="1"/>
</dbReference>
<gene>
    <name evidence="4" type="ORF">Hgul01_01355</name>
</gene>
<evidence type="ECO:0000313" key="5">
    <source>
        <dbReference type="Proteomes" id="UP001428290"/>
    </source>
</evidence>
<dbReference type="EMBL" id="BAABRU010000004">
    <property type="protein sequence ID" value="GAA5527568.1"/>
    <property type="molecule type" value="Genomic_DNA"/>
</dbReference>
<dbReference type="PROSITE" id="PS00061">
    <property type="entry name" value="ADH_SHORT"/>
    <property type="match status" value="1"/>
</dbReference>
<dbReference type="RefSeq" id="WP_345721191.1">
    <property type="nucleotide sequence ID" value="NZ_BAABRU010000004.1"/>
</dbReference>
<dbReference type="PRINTS" id="PR00081">
    <property type="entry name" value="GDHRDH"/>
</dbReference>
<dbReference type="Proteomes" id="UP001428290">
    <property type="component" value="Unassembled WGS sequence"/>
</dbReference>
<dbReference type="PANTHER" id="PTHR43976">
    <property type="entry name" value="SHORT CHAIN DEHYDROGENASE"/>
    <property type="match status" value="1"/>
</dbReference>
<evidence type="ECO:0000256" key="3">
    <source>
        <dbReference type="RuleBase" id="RU000363"/>
    </source>
</evidence>
<dbReference type="PANTHER" id="PTHR43976:SF16">
    <property type="entry name" value="SHORT-CHAIN DEHYDROGENASE_REDUCTASE FAMILY PROTEIN"/>
    <property type="match status" value="1"/>
</dbReference>
<sequence length="269" mass="28834">MTSQQKVVLITGASSGIGQATAELLAANGFRVFGTSRNPISHKHSFTWLPLDVRSDDSVYAAVQSLLGQTGRLDILINNAGYMQVGAVEESSIADVQAQFDTNLFGIIRMIKAVMPIMRQQGSGHIINVSSIVGHIAPPYGGLYSASKFALEGLSESLSAEVRQFGVSVSLVEPSYVNTPFVAQPPTTLIGDYSPGRQRAQQSFATNTKKGLEPGAVARAILQAATSQPRLRYPVGRDGKIVLMLQRVLPEAAFEALKRRLFSSEKTAA</sequence>
<dbReference type="PRINTS" id="PR00080">
    <property type="entry name" value="SDRFAMILY"/>
</dbReference>
<comment type="caution">
    <text evidence="4">The sequence shown here is derived from an EMBL/GenBank/DDBJ whole genome shotgun (WGS) entry which is preliminary data.</text>
</comment>
<evidence type="ECO:0000256" key="2">
    <source>
        <dbReference type="ARBA" id="ARBA00023002"/>
    </source>
</evidence>
<dbReference type="InterPro" id="IPR020904">
    <property type="entry name" value="Sc_DH/Rdtase_CS"/>
</dbReference>
<organism evidence="4 5">
    <name type="scientific">Herpetosiphon gulosus</name>
    <dbReference type="NCBI Taxonomy" id="1973496"/>
    <lineage>
        <taxon>Bacteria</taxon>
        <taxon>Bacillati</taxon>
        <taxon>Chloroflexota</taxon>
        <taxon>Chloroflexia</taxon>
        <taxon>Herpetosiphonales</taxon>
        <taxon>Herpetosiphonaceae</taxon>
        <taxon>Herpetosiphon</taxon>
    </lineage>
</organism>
<dbReference type="Gene3D" id="3.40.50.720">
    <property type="entry name" value="NAD(P)-binding Rossmann-like Domain"/>
    <property type="match status" value="1"/>
</dbReference>
<reference evidence="4 5" key="1">
    <citation type="submission" date="2024-02" db="EMBL/GenBank/DDBJ databases">
        <title>Herpetosiphon gulosus NBRC 112829.</title>
        <authorList>
            <person name="Ichikawa N."/>
            <person name="Katano-Makiyama Y."/>
            <person name="Hidaka K."/>
        </authorList>
    </citation>
    <scope>NUCLEOTIDE SEQUENCE [LARGE SCALE GENOMIC DNA]</scope>
    <source>
        <strain evidence="4 5">NBRC 112829</strain>
    </source>
</reference>
<dbReference type="Pfam" id="PF00106">
    <property type="entry name" value="adh_short"/>
    <property type="match status" value="1"/>
</dbReference>
<evidence type="ECO:0000256" key="1">
    <source>
        <dbReference type="ARBA" id="ARBA00006484"/>
    </source>
</evidence>
<dbReference type="SUPFAM" id="SSF51735">
    <property type="entry name" value="NAD(P)-binding Rossmann-fold domains"/>
    <property type="match status" value="1"/>
</dbReference>
<proteinExistence type="inferred from homology"/>
<dbReference type="InterPro" id="IPR002347">
    <property type="entry name" value="SDR_fam"/>
</dbReference>
<protein>
    <submittedName>
        <fullName evidence="4">Oxidoreductase SA2266</fullName>
    </submittedName>
</protein>
<keyword evidence="5" id="KW-1185">Reference proteome</keyword>
<dbReference type="InterPro" id="IPR051911">
    <property type="entry name" value="SDR_oxidoreductase"/>
</dbReference>
<accession>A0ABP9WWG6</accession>
<comment type="similarity">
    <text evidence="1 3">Belongs to the short-chain dehydrogenases/reductases (SDR) family.</text>
</comment>
<keyword evidence="2" id="KW-0560">Oxidoreductase</keyword>
<name>A0ABP9WWG6_9CHLR</name>